<evidence type="ECO:0000313" key="3">
    <source>
        <dbReference type="Proteomes" id="UP000756530"/>
    </source>
</evidence>
<sequence length="131" mass="14392">MTEKTYHGSCVCGACRFEAQMDLSQGTTRCNCTACRKRRTWAITVPRDALTVTQGETIGYQKAVVDYRFCPTCGTTLYGLADIPEMGGSTATIAIATLDDATPEELIAAPVNWVDGLHDDWWSTPDEVRHL</sequence>
<gene>
    <name evidence="2" type="ORF">KJP28_16305</name>
</gene>
<dbReference type="Proteomes" id="UP000756530">
    <property type="component" value="Unassembled WGS sequence"/>
</dbReference>
<dbReference type="RefSeq" id="WP_218393695.1">
    <property type="nucleotide sequence ID" value="NZ_JAHUZE010000004.1"/>
</dbReference>
<accession>A0ABS6T5R7</accession>
<evidence type="ECO:0000259" key="1">
    <source>
        <dbReference type="PROSITE" id="PS51891"/>
    </source>
</evidence>
<dbReference type="PANTHER" id="PTHR28620">
    <property type="entry name" value="CENTROMERE PROTEIN V"/>
    <property type="match status" value="1"/>
</dbReference>
<dbReference type="InterPro" id="IPR052355">
    <property type="entry name" value="CENP-V-like"/>
</dbReference>
<dbReference type="PROSITE" id="PS51891">
    <property type="entry name" value="CENP_V_GFA"/>
    <property type="match status" value="1"/>
</dbReference>
<dbReference type="PANTHER" id="PTHR28620:SF1">
    <property type="entry name" value="CENP-V_GFA DOMAIN-CONTAINING PROTEIN"/>
    <property type="match status" value="1"/>
</dbReference>
<protein>
    <submittedName>
        <fullName evidence="2">GFA family protein</fullName>
    </submittedName>
</protein>
<dbReference type="Pfam" id="PF04828">
    <property type="entry name" value="GFA"/>
    <property type="match status" value="1"/>
</dbReference>
<reference evidence="2 3" key="1">
    <citation type="submission" date="2021-05" db="EMBL/GenBank/DDBJ databases">
        <title>Culturable bacteria isolated from Daya Bay.</title>
        <authorList>
            <person name="Zheng W."/>
            <person name="Yu S."/>
            <person name="Huang Y."/>
        </authorList>
    </citation>
    <scope>NUCLEOTIDE SEQUENCE [LARGE SCALE GENOMIC DNA]</scope>
    <source>
        <strain evidence="2 3">DP4N28-5</strain>
    </source>
</reference>
<evidence type="ECO:0000313" key="2">
    <source>
        <dbReference type="EMBL" id="MBV7380489.1"/>
    </source>
</evidence>
<dbReference type="EMBL" id="JAHUZE010000004">
    <property type="protein sequence ID" value="MBV7380489.1"/>
    <property type="molecule type" value="Genomic_DNA"/>
</dbReference>
<dbReference type="InterPro" id="IPR006913">
    <property type="entry name" value="CENP-V/GFA"/>
</dbReference>
<comment type="caution">
    <text evidence="2">The sequence shown here is derived from an EMBL/GenBank/DDBJ whole genome shotgun (WGS) entry which is preliminary data.</text>
</comment>
<organism evidence="2 3">
    <name type="scientific">Maritimibacter dapengensis</name>
    <dbReference type="NCBI Taxonomy" id="2836868"/>
    <lineage>
        <taxon>Bacteria</taxon>
        <taxon>Pseudomonadati</taxon>
        <taxon>Pseudomonadota</taxon>
        <taxon>Alphaproteobacteria</taxon>
        <taxon>Rhodobacterales</taxon>
        <taxon>Roseobacteraceae</taxon>
        <taxon>Maritimibacter</taxon>
    </lineage>
</organism>
<name>A0ABS6T5R7_9RHOB</name>
<proteinExistence type="predicted"/>
<keyword evidence="3" id="KW-1185">Reference proteome</keyword>
<feature type="domain" description="CENP-V/GFA" evidence="1">
    <location>
        <begin position="6"/>
        <end position="123"/>
    </location>
</feature>